<evidence type="ECO:0000256" key="1">
    <source>
        <dbReference type="ARBA" id="ARBA00022723"/>
    </source>
</evidence>
<dbReference type="Proteomes" id="UP000242450">
    <property type="component" value="Chromosome 4"/>
</dbReference>
<feature type="compositionally biased region" description="Basic and acidic residues" evidence="6">
    <location>
        <begin position="118"/>
        <end position="136"/>
    </location>
</feature>
<evidence type="ECO:0000256" key="5">
    <source>
        <dbReference type="PROSITE-ProRule" id="PRU00042"/>
    </source>
</evidence>
<evidence type="ECO:0000256" key="3">
    <source>
        <dbReference type="ARBA" id="ARBA00022771"/>
    </source>
</evidence>
<dbReference type="Gene3D" id="6.10.140.140">
    <property type="match status" value="1"/>
</dbReference>
<keyword evidence="10" id="KW-1185">Reference proteome</keyword>
<dbReference type="InterPro" id="IPR001909">
    <property type="entry name" value="KRAB"/>
</dbReference>
<dbReference type="OrthoDB" id="3437960at2759"/>
<evidence type="ECO:0000256" key="2">
    <source>
        <dbReference type="ARBA" id="ARBA00022737"/>
    </source>
</evidence>
<comment type="caution">
    <text evidence="9">The sequence shown here is derived from an EMBL/GenBank/DDBJ whole genome shotgun (WGS) entry which is preliminary data.</text>
</comment>
<feature type="domain" description="KRAB" evidence="8">
    <location>
        <begin position="1"/>
        <end position="72"/>
    </location>
</feature>
<dbReference type="GO" id="GO:0008270">
    <property type="term" value="F:zinc ion binding"/>
    <property type="evidence" value="ECO:0007669"/>
    <property type="project" value="UniProtKB-KW"/>
</dbReference>
<dbReference type="EMBL" id="MKHE01000004">
    <property type="protein sequence ID" value="OWK15785.1"/>
    <property type="molecule type" value="Genomic_DNA"/>
</dbReference>
<sequence>MAFEDVAVHFSQEEWGLLDTAQRSLYRRVMLENFALLASLGLSVSRPHVVTQLERGEEPWVLSGVDVTLPRDAQRRPHRGSPPLAENGNVSGEAPFPGAFRDGFSLAPARVLPTTGAYERRKIPEGRRGISPSRERRPTGVSVIYWERLRLGPGSGDASVSLRLTSSLRPPPGDKALAECLVPSQPSRVSERRKPWAPSSSPPPPAQSCKEHVEQQEPTSAPFQPPRLQGHASQRRHLCADCGHSFDWKSQLVIHRKSHRPEAP</sequence>
<dbReference type="PANTHER" id="PTHR23232">
    <property type="entry name" value="KRAB DOMAIN C2H2 ZINC FINGER"/>
    <property type="match status" value="1"/>
</dbReference>
<dbReference type="SMART" id="SM00349">
    <property type="entry name" value="KRAB"/>
    <property type="match status" value="1"/>
</dbReference>
<dbReference type="Gene3D" id="3.30.160.60">
    <property type="entry name" value="Classic Zinc Finger"/>
    <property type="match status" value="1"/>
</dbReference>
<feature type="region of interest" description="Disordered" evidence="6">
    <location>
        <begin position="117"/>
        <end position="136"/>
    </location>
</feature>
<dbReference type="PROSITE" id="PS00028">
    <property type="entry name" value="ZINC_FINGER_C2H2_1"/>
    <property type="match status" value="1"/>
</dbReference>
<dbReference type="CDD" id="cd07765">
    <property type="entry name" value="KRAB_A-box"/>
    <property type="match status" value="1"/>
</dbReference>
<dbReference type="GO" id="GO:0006355">
    <property type="term" value="P:regulation of DNA-templated transcription"/>
    <property type="evidence" value="ECO:0007669"/>
    <property type="project" value="InterPro"/>
</dbReference>
<proteinExistence type="predicted"/>
<dbReference type="PROSITE" id="PS50805">
    <property type="entry name" value="KRAB"/>
    <property type="match status" value="1"/>
</dbReference>
<keyword evidence="1" id="KW-0479">Metal-binding</keyword>
<evidence type="ECO:0000259" key="7">
    <source>
        <dbReference type="PROSITE" id="PS50157"/>
    </source>
</evidence>
<feature type="region of interest" description="Disordered" evidence="6">
    <location>
        <begin position="71"/>
        <end position="92"/>
    </location>
</feature>
<evidence type="ECO:0000259" key="8">
    <source>
        <dbReference type="PROSITE" id="PS50805"/>
    </source>
</evidence>
<gene>
    <name evidence="9" type="ORF">Celaphus_00004948</name>
</gene>
<reference evidence="9 10" key="1">
    <citation type="journal article" date="2018" name="Mol. Genet. Genomics">
        <title>The red deer Cervus elaphus genome CerEla1.0: sequencing, annotating, genes, and chromosomes.</title>
        <authorList>
            <person name="Bana N.A."/>
            <person name="Nyiri A."/>
            <person name="Nagy J."/>
            <person name="Frank K."/>
            <person name="Nagy T."/>
            <person name="Steger V."/>
            <person name="Schiller M."/>
            <person name="Lakatos P."/>
            <person name="Sugar L."/>
            <person name="Horn P."/>
            <person name="Barta E."/>
            <person name="Orosz L."/>
        </authorList>
    </citation>
    <scope>NUCLEOTIDE SEQUENCE [LARGE SCALE GENOMIC DNA]</scope>
    <source>
        <strain evidence="9">Hungarian</strain>
    </source>
</reference>
<keyword evidence="3 5" id="KW-0863">Zinc-finger</keyword>
<protein>
    <submittedName>
        <fullName evidence="9">Uncharacterized protein</fullName>
    </submittedName>
</protein>
<evidence type="ECO:0000313" key="9">
    <source>
        <dbReference type="EMBL" id="OWK15785.1"/>
    </source>
</evidence>
<feature type="region of interest" description="Disordered" evidence="6">
    <location>
        <begin position="183"/>
        <end position="236"/>
    </location>
</feature>
<dbReference type="InterPro" id="IPR013087">
    <property type="entry name" value="Znf_C2H2_type"/>
</dbReference>
<keyword evidence="4" id="KW-0862">Zinc</keyword>
<dbReference type="Pfam" id="PF01352">
    <property type="entry name" value="KRAB"/>
    <property type="match status" value="1"/>
</dbReference>
<evidence type="ECO:0000256" key="4">
    <source>
        <dbReference type="ARBA" id="ARBA00022833"/>
    </source>
</evidence>
<dbReference type="InterPro" id="IPR036236">
    <property type="entry name" value="Znf_C2H2_sf"/>
</dbReference>
<evidence type="ECO:0000256" key="6">
    <source>
        <dbReference type="SAM" id="MobiDB-lite"/>
    </source>
</evidence>
<dbReference type="AlphaFoldDB" id="A0A212DC23"/>
<organism evidence="9 10">
    <name type="scientific">Cervus elaphus hippelaphus</name>
    <name type="common">European red deer</name>
    <dbReference type="NCBI Taxonomy" id="46360"/>
    <lineage>
        <taxon>Eukaryota</taxon>
        <taxon>Metazoa</taxon>
        <taxon>Chordata</taxon>
        <taxon>Craniata</taxon>
        <taxon>Vertebrata</taxon>
        <taxon>Euteleostomi</taxon>
        <taxon>Mammalia</taxon>
        <taxon>Eutheria</taxon>
        <taxon>Laurasiatheria</taxon>
        <taxon>Artiodactyla</taxon>
        <taxon>Ruminantia</taxon>
        <taxon>Pecora</taxon>
        <taxon>Cervidae</taxon>
        <taxon>Cervinae</taxon>
        <taxon>Cervus</taxon>
    </lineage>
</organism>
<dbReference type="PROSITE" id="PS50157">
    <property type="entry name" value="ZINC_FINGER_C2H2_2"/>
    <property type="match status" value="1"/>
</dbReference>
<dbReference type="FunFam" id="3.30.160.60:FF:001246">
    <property type="entry name" value="Zinc finger protein 446"/>
    <property type="match status" value="1"/>
</dbReference>
<keyword evidence="2" id="KW-0677">Repeat</keyword>
<feature type="domain" description="C2H2-type" evidence="7">
    <location>
        <begin position="237"/>
        <end position="264"/>
    </location>
</feature>
<accession>A0A212DC23</accession>
<dbReference type="InterPro" id="IPR036051">
    <property type="entry name" value="KRAB_dom_sf"/>
</dbReference>
<dbReference type="PANTHER" id="PTHR23232:SF133">
    <property type="entry name" value="RIKEN CDNA 1700020N01 GENE"/>
    <property type="match status" value="1"/>
</dbReference>
<name>A0A212DC23_CEREH</name>
<dbReference type="SUPFAM" id="SSF57667">
    <property type="entry name" value="beta-beta-alpha zinc fingers"/>
    <property type="match status" value="1"/>
</dbReference>
<dbReference type="SUPFAM" id="SSF109640">
    <property type="entry name" value="KRAB domain (Kruppel-associated box)"/>
    <property type="match status" value="1"/>
</dbReference>
<evidence type="ECO:0000313" key="10">
    <source>
        <dbReference type="Proteomes" id="UP000242450"/>
    </source>
</evidence>
<dbReference type="InterPro" id="IPR050169">
    <property type="entry name" value="Krueppel_C2H2_ZnF"/>
</dbReference>